<keyword evidence="5" id="KW-1185">Reference proteome</keyword>
<name>A0A0A6V940_9BACI</name>
<protein>
    <submittedName>
        <fullName evidence="3">DsbA family oxidoreductase</fullName>
    </submittedName>
</protein>
<dbReference type="RefSeq" id="WP_035356249.1">
    <property type="nucleotide sequence ID" value="NZ_JAAIWK010000039.1"/>
</dbReference>
<dbReference type="AlphaFoldDB" id="A0A0A6V940"/>
<dbReference type="CDD" id="cd03024">
    <property type="entry name" value="DsbA_FrnE"/>
    <property type="match status" value="1"/>
</dbReference>
<dbReference type="Pfam" id="PF01323">
    <property type="entry name" value="DSBA"/>
    <property type="match status" value="1"/>
</dbReference>
<dbReference type="EMBL" id="JRUN01000102">
    <property type="protein sequence ID" value="KHD84106.1"/>
    <property type="molecule type" value="Genomic_DNA"/>
</dbReference>
<sequence>MKIEVWSDFSCPFCYIGKQRLGQAIDQFGHHEQIQIEFHSFELDKNAPTHYHEDFYSVLSAKFGITREEAIQMNQSVIELAKSVGLYYQLDTAIPTNTFDAHRLSHFARQYGKQKEMVEAIFRAHFIESKHIGDLSVLLELAVDIGLDRDKTKEMLCSKAHEHDVRNDEETAPKIGVNAVPFVVINHKYAITGAQTADVFLQALHEAWREETYELQPK</sequence>
<gene>
    <name evidence="3" type="ORF">G4D61_16745</name>
    <name evidence="2" type="ORF">NG54_17670</name>
</gene>
<dbReference type="InterPro" id="IPR036249">
    <property type="entry name" value="Thioredoxin-like_sf"/>
</dbReference>
<dbReference type="Proteomes" id="UP000476934">
    <property type="component" value="Unassembled WGS sequence"/>
</dbReference>
<evidence type="ECO:0000313" key="5">
    <source>
        <dbReference type="Proteomes" id="UP000476934"/>
    </source>
</evidence>
<reference evidence="3 5" key="3">
    <citation type="submission" date="2020-03" db="EMBL/GenBank/DDBJ databases">
        <title>Bacillus aquiflavi sp. nov., isolated from yellow water of strong flavor Chinese baijiu in Yibin region of China.</title>
        <authorList>
            <person name="Xie J."/>
        </authorList>
    </citation>
    <scope>NUCLEOTIDE SEQUENCE [LARGE SCALE GENOMIC DNA]</scope>
    <source>
        <strain evidence="3 5">Gsoil 114</strain>
    </source>
</reference>
<comment type="caution">
    <text evidence="2">The sequence shown here is derived from an EMBL/GenBank/DDBJ whole genome shotgun (WGS) entry which is preliminary data.</text>
</comment>
<dbReference type="Proteomes" id="UP000030588">
    <property type="component" value="Unassembled WGS sequence"/>
</dbReference>
<dbReference type="STRING" id="363870.NG54_17670"/>
<evidence type="ECO:0000313" key="4">
    <source>
        <dbReference type="Proteomes" id="UP000030588"/>
    </source>
</evidence>
<dbReference type="OrthoDB" id="9799122at2"/>
<dbReference type="InterPro" id="IPR001853">
    <property type="entry name" value="DSBA-like_thioredoxin_dom"/>
</dbReference>
<dbReference type="SUPFAM" id="SSF52833">
    <property type="entry name" value="Thioredoxin-like"/>
    <property type="match status" value="1"/>
</dbReference>
<dbReference type="EMBL" id="JAAIWK010000039">
    <property type="protein sequence ID" value="NEY21575.1"/>
    <property type="molecule type" value="Genomic_DNA"/>
</dbReference>
<proteinExistence type="predicted"/>
<accession>A0A0A6V940</accession>
<organism evidence="2 4">
    <name type="scientific">Heyndrickxia ginsengihumi</name>
    <dbReference type="NCBI Taxonomy" id="363870"/>
    <lineage>
        <taxon>Bacteria</taxon>
        <taxon>Bacillati</taxon>
        <taxon>Bacillota</taxon>
        <taxon>Bacilli</taxon>
        <taxon>Bacillales</taxon>
        <taxon>Bacillaceae</taxon>
        <taxon>Heyndrickxia</taxon>
    </lineage>
</organism>
<evidence type="ECO:0000313" key="2">
    <source>
        <dbReference type="EMBL" id="KHD84106.1"/>
    </source>
</evidence>
<dbReference type="GO" id="GO:0016491">
    <property type="term" value="F:oxidoreductase activity"/>
    <property type="evidence" value="ECO:0007669"/>
    <property type="project" value="InterPro"/>
</dbReference>
<reference evidence="2 4" key="1">
    <citation type="submission" date="2014-10" db="EMBL/GenBank/DDBJ databases">
        <title>Draft genome of phytase producing Bacillus ginsengihumi strain M2.11.</title>
        <authorList>
            <person name="Toymentseva A."/>
            <person name="Boulygina E.A."/>
            <person name="Kazakov S.V."/>
            <person name="Kayumov I."/>
            <person name="Suleimanova A.D."/>
            <person name="Mardanova A.M."/>
            <person name="Maria S.N."/>
            <person name="Sergey M.Y."/>
            <person name="Sharipova M.R."/>
        </authorList>
    </citation>
    <scope>NUCLEOTIDE SEQUENCE [LARGE SCALE GENOMIC DNA]</scope>
    <source>
        <strain evidence="2 4">M2.11</strain>
    </source>
</reference>
<dbReference type="Gene3D" id="3.40.30.10">
    <property type="entry name" value="Glutaredoxin"/>
    <property type="match status" value="1"/>
</dbReference>
<dbReference type="PANTHER" id="PTHR13887">
    <property type="entry name" value="GLUTATHIONE S-TRANSFERASE KAPPA"/>
    <property type="match status" value="1"/>
</dbReference>
<evidence type="ECO:0000259" key="1">
    <source>
        <dbReference type="Pfam" id="PF01323"/>
    </source>
</evidence>
<dbReference type="PANTHER" id="PTHR13887:SF41">
    <property type="entry name" value="THIOREDOXIN SUPERFAMILY PROTEIN"/>
    <property type="match status" value="1"/>
</dbReference>
<feature type="domain" description="DSBA-like thioredoxin" evidence="1">
    <location>
        <begin position="3"/>
        <end position="204"/>
    </location>
</feature>
<reference evidence="3" key="2">
    <citation type="submission" date="2020-02" db="EMBL/GenBank/DDBJ databases">
        <authorList>
            <person name="Feng H."/>
        </authorList>
    </citation>
    <scope>NUCLEOTIDE SEQUENCE [LARGE SCALE GENOMIC DNA]</scope>
    <source>
        <strain evidence="3">Gsoil 114</strain>
    </source>
</reference>
<evidence type="ECO:0000313" key="3">
    <source>
        <dbReference type="EMBL" id="NEY21575.1"/>
    </source>
</evidence>